<protein>
    <submittedName>
        <fullName evidence="1">Uncharacterized protein</fullName>
    </submittedName>
</protein>
<name>A0A0L6CKG8_9MICO</name>
<organism evidence="1 2">
    <name type="scientific">Luteipulveratus halotolerans</name>
    <dbReference type="NCBI Taxonomy" id="1631356"/>
    <lineage>
        <taxon>Bacteria</taxon>
        <taxon>Bacillati</taxon>
        <taxon>Actinomycetota</taxon>
        <taxon>Actinomycetes</taxon>
        <taxon>Micrococcales</taxon>
        <taxon>Dermacoccaceae</taxon>
        <taxon>Luteipulveratus</taxon>
    </lineage>
</organism>
<keyword evidence="2" id="KW-1185">Reference proteome</keyword>
<comment type="caution">
    <text evidence="1">The sequence shown here is derived from an EMBL/GenBank/DDBJ whole genome shotgun (WGS) entry which is preliminary data.</text>
</comment>
<evidence type="ECO:0000313" key="1">
    <source>
        <dbReference type="EMBL" id="KNX37993.1"/>
    </source>
</evidence>
<dbReference type="AlphaFoldDB" id="A0A0L6CKG8"/>
<accession>A0A0L6CKG8</accession>
<reference evidence="2" key="1">
    <citation type="submission" date="2015-03" db="EMBL/GenBank/DDBJ databases">
        <title>Luteipulveratus halotolerans sp. nov., a novel actinobacterium (Dermacoccaceae) from Sarawak, Malaysia.</title>
        <authorList>
            <person name="Juboi H."/>
            <person name="Basik A."/>
            <person name="Shamsul S.S."/>
            <person name="Arnold P."/>
            <person name="Schmitt E.K."/>
            <person name="Sanglier J.-J."/>
            <person name="Yeo T."/>
        </authorList>
    </citation>
    <scope>NUCLEOTIDE SEQUENCE [LARGE SCALE GENOMIC DNA]</scope>
    <source>
        <strain evidence="2">C296001</strain>
    </source>
</reference>
<sequence>MNAAREEVPVDDTARVVRRRGHASFDDVLRSAIAERGLALGRVREHLAARGQHVGVSTLSYWQNGERQPTERSLPVVEALEQVLRLTPGSLSALVAVGEQREPRRSKIAGLTSYATTVDELIRDMGSTTMGAATNLSTIEGITIGRERSLETKHVHQVVRAGHEVDRQVVTYQGEIGADPSLLTLEAVAGCRVGRVRHHEPTALLVAELLFDRLLAPGESHVFQYAVKDDNRVATSEHYRMHLHRGGIHVVELQFDPAALPVRVEEFLRRRLEDPDTRRRPVPIHHGNRVHLVTEPTGPCISGLSWEYD</sequence>
<dbReference type="Proteomes" id="UP000037397">
    <property type="component" value="Unassembled WGS sequence"/>
</dbReference>
<dbReference type="EMBL" id="LAIR01000002">
    <property type="protein sequence ID" value="KNX37993.1"/>
    <property type="molecule type" value="Genomic_DNA"/>
</dbReference>
<gene>
    <name evidence="1" type="ORF">VV01_13885</name>
</gene>
<dbReference type="RefSeq" id="WP_050670400.1">
    <property type="nucleotide sequence ID" value="NZ_LAIR01000002.1"/>
</dbReference>
<dbReference type="STRING" id="1631356.VV01_13885"/>
<evidence type="ECO:0000313" key="2">
    <source>
        <dbReference type="Proteomes" id="UP000037397"/>
    </source>
</evidence>
<proteinExistence type="predicted"/>
<dbReference type="OrthoDB" id="3690688at2"/>